<dbReference type="AlphaFoldDB" id="A0A6S7BN92"/>
<gene>
    <name evidence="1" type="ORF">LMG28138_05872</name>
</gene>
<keyword evidence="2" id="KW-1185">Reference proteome</keyword>
<evidence type="ECO:0000313" key="1">
    <source>
        <dbReference type="EMBL" id="CAB3806997.1"/>
    </source>
</evidence>
<sequence>MKKLQVQADALIARKAQAAVDQIRALMLEHGLTIVDVEVEAKAKREAKAANGSVPNVKAKASSNLKGGTAPNINILKQVPPGLAMVARRNGLLKRRTEGSS</sequence>
<reference evidence="1 2" key="1">
    <citation type="submission" date="2020-04" db="EMBL/GenBank/DDBJ databases">
        <authorList>
            <person name="De Canck E."/>
        </authorList>
    </citation>
    <scope>NUCLEOTIDE SEQUENCE [LARGE SCALE GENOMIC DNA]</scope>
    <source>
        <strain evidence="1 2">LMG 28138</strain>
    </source>
</reference>
<accession>A0A6S7BN92</accession>
<protein>
    <submittedName>
        <fullName evidence="1">Uncharacterized protein</fullName>
    </submittedName>
</protein>
<name>A0A6S7BN92_9BURK</name>
<evidence type="ECO:0000313" key="2">
    <source>
        <dbReference type="Proteomes" id="UP000494115"/>
    </source>
</evidence>
<dbReference type="EMBL" id="CADIKM010000093">
    <property type="protein sequence ID" value="CAB3806997.1"/>
    <property type="molecule type" value="Genomic_DNA"/>
</dbReference>
<proteinExistence type="predicted"/>
<dbReference type="Proteomes" id="UP000494115">
    <property type="component" value="Unassembled WGS sequence"/>
</dbReference>
<organism evidence="1 2">
    <name type="scientific">Pararobbsia alpina</name>
    <dbReference type="NCBI Taxonomy" id="621374"/>
    <lineage>
        <taxon>Bacteria</taxon>
        <taxon>Pseudomonadati</taxon>
        <taxon>Pseudomonadota</taxon>
        <taxon>Betaproteobacteria</taxon>
        <taxon>Burkholderiales</taxon>
        <taxon>Burkholderiaceae</taxon>
        <taxon>Pararobbsia</taxon>
    </lineage>
</organism>